<proteinExistence type="predicted"/>
<dbReference type="EMBL" id="LIIN01000243">
    <property type="protein sequence ID" value="KZX19699.1"/>
    <property type="molecule type" value="Genomic_DNA"/>
</dbReference>
<reference evidence="1 2" key="1">
    <citation type="submission" date="2015-08" db="EMBL/GenBank/DDBJ databases">
        <title>Draft Genome Sequence of Rathayibacter sp. Strain VKM Ac-2596 Isolated from Leaf Gall Induced by Plant-Parasitic Nematodes.</title>
        <authorList>
            <person name="Vasilenko O.V."/>
            <person name="Starodumova I.P."/>
            <person name="Tarlachkov S.V."/>
            <person name="Dorofeeva L.V."/>
            <person name="Evtushenko L.I."/>
        </authorList>
    </citation>
    <scope>NUCLEOTIDE SEQUENCE [LARGE SCALE GENOMIC DNA]</scope>
    <source>
        <strain evidence="1 2">VKM Ac-2596</strain>
    </source>
</reference>
<protein>
    <submittedName>
        <fullName evidence="1">Uncharacterized protein</fullName>
    </submittedName>
</protein>
<keyword evidence="2" id="KW-1185">Reference proteome</keyword>
<dbReference type="AlphaFoldDB" id="A0A162GE56"/>
<organism evidence="1 2">
    <name type="scientific">Rathayibacter tanaceti</name>
    <dbReference type="NCBI Taxonomy" id="1671680"/>
    <lineage>
        <taxon>Bacteria</taxon>
        <taxon>Bacillati</taxon>
        <taxon>Actinomycetota</taxon>
        <taxon>Actinomycetes</taxon>
        <taxon>Micrococcales</taxon>
        <taxon>Microbacteriaceae</taxon>
        <taxon>Rathayibacter</taxon>
    </lineage>
</organism>
<dbReference type="RefSeq" id="WP_241972938.1">
    <property type="nucleotide sequence ID" value="NZ_CP047186.1"/>
</dbReference>
<evidence type="ECO:0000313" key="2">
    <source>
        <dbReference type="Proteomes" id="UP000076717"/>
    </source>
</evidence>
<name>A0A162GE56_9MICO</name>
<comment type="caution">
    <text evidence="1">The sequence shown here is derived from an EMBL/GenBank/DDBJ whole genome shotgun (WGS) entry which is preliminary data.</text>
</comment>
<evidence type="ECO:0000313" key="1">
    <source>
        <dbReference type="EMBL" id="KZX19699.1"/>
    </source>
</evidence>
<gene>
    <name evidence="1" type="ORF">ACH61_03204</name>
</gene>
<accession>A0A162GE56</accession>
<dbReference type="Proteomes" id="UP000076717">
    <property type="component" value="Unassembled WGS sequence"/>
</dbReference>
<sequence>MGDTPIRATPGGVTGIGDTWVGAGWCTERATTSEDPWGAAPGSDADLPPGLDLPTGISRRLGGDIPTTRLDDRPLTPVRPRLTGAALVAKGQRGVQASIEALEARGDTLVGTEITLIVGGVRTRIDILAMTPSGELYFIEAKNGRHAKLTKNQEFAYPLIRAGGSAIPAGRKAEGAGLELGKPLDAMVVRVDPWDIG</sequence>